<reference evidence="13" key="1">
    <citation type="submission" date="2022-11" db="UniProtKB">
        <authorList>
            <consortium name="WormBaseParasite"/>
        </authorList>
    </citation>
    <scope>IDENTIFICATION</scope>
</reference>
<feature type="transmembrane region" description="Helical" evidence="9">
    <location>
        <begin position="134"/>
        <end position="160"/>
    </location>
</feature>
<comment type="similarity">
    <text evidence="2">Belongs to the cation diffusion facilitator (CDF) transporter (TC 2.A.4) family. SLC30A subfamily.</text>
</comment>
<keyword evidence="6 9" id="KW-1133">Transmembrane helix</keyword>
<dbReference type="PANTHER" id="PTHR11562">
    <property type="entry name" value="CATION EFFLUX PROTEIN/ ZINC TRANSPORTER"/>
    <property type="match status" value="1"/>
</dbReference>
<keyword evidence="5" id="KW-0862">Zinc</keyword>
<feature type="transmembrane region" description="Helical" evidence="9">
    <location>
        <begin position="172"/>
        <end position="193"/>
    </location>
</feature>
<sequence length="380" mass="42404">MSQQMARRFENSLKESRFTLLGSMENVADGDDNLVMATEVGMRREDDHSQDDHCHSLLLSRKEEKSAEWVLWVVATISALHITVQLTGGVLANSLSIIADSGHILTDLLSFLISVFMIRISVIKSNRQYTFGYLRAEFIGAMASIFIIWTITILMVVFATQRIVAGNMTVDTRIMIITALIGIAFNSVMALFLKYSRNAIPFAHCHSHFGGSSEGYGEASSPKENVNVRAAFIHVLGDFIQNIGVLSAAFLIRWTDFEMADPLCTYFFSLVVLCTSVPVARDIFLALMETAPPHLNYDAVRRDLNAISFVNAVHSLHFWSLNTEQRAAVAHLIIDDESKAVPVTKAATALLQNDYKIHFTTIQIEHFEPIHAQCQFCKAL</sequence>
<feature type="transmembrane region" description="Helical" evidence="9">
    <location>
        <begin position="104"/>
        <end position="122"/>
    </location>
</feature>
<name>A0A914GTY3_GLORO</name>
<evidence type="ECO:0000256" key="7">
    <source>
        <dbReference type="ARBA" id="ARBA00023065"/>
    </source>
</evidence>
<dbReference type="GO" id="GO:0005385">
    <property type="term" value="F:zinc ion transmembrane transporter activity"/>
    <property type="evidence" value="ECO:0007669"/>
    <property type="project" value="TreeGrafter"/>
</dbReference>
<dbReference type="NCBIfam" id="TIGR01297">
    <property type="entry name" value="CDF"/>
    <property type="match status" value="1"/>
</dbReference>
<evidence type="ECO:0000256" key="3">
    <source>
        <dbReference type="ARBA" id="ARBA00022448"/>
    </source>
</evidence>
<dbReference type="GO" id="GO:0005886">
    <property type="term" value="C:plasma membrane"/>
    <property type="evidence" value="ECO:0007669"/>
    <property type="project" value="TreeGrafter"/>
</dbReference>
<dbReference type="Pfam" id="PF16916">
    <property type="entry name" value="ZT_dimer"/>
    <property type="match status" value="1"/>
</dbReference>
<accession>A0A914GTY3</accession>
<dbReference type="AlphaFoldDB" id="A0A914GTY3"/>
<evidence type="ECO:0000256" key="4">
    <source>
        <dbReference type="ARBA" id="ARBA00022692"/>
    </source>
</evidence>
<keyword evidence="5" id="KW-0864">Zinc transport</keyword>
<evidence type="ECO:0000259" key="10">
    <source>
        <dbReference type="Pfam" id="PF01545"/>
    </source>
</evidence>
<proteinExistence type="inferred from homology"/>
<organism evidence="12 13">
    <name type="scientific">Globodera rostochiensis</name>
    <name type="common">Golden nematode worm</name>
    <name type="synonym">Heterodera rostochiensis</name>
    <dbReference type="NCBI Taxonomy" id="31243"/>
    <lineage>
        <taxon>Eukaryota</taxon>
        <taxon>Metazoa</taxon>
        <taxon>Ecdysozoa</taxon>
        <taxon>Nematoda</taxon>
        <taxon>Chromadorea</taxon>
        <taxon>Rhabditida</taxon>
        <taxon>Tylenchina</taxon>
        <taxon>Tylenchomorpha</taxon>
        <taxon>Tylenchoidea</taxon>
        <taxon>Heteroderidae</taxon>
        <taxon>Heteroderinae</taxon>
        <taxon>Globodera</taxon>
    </lineage>
</organism>
<protein>
    <submittedName>
        <fullName evidence="13">Zinc transporter 2</fullName>
    </submittedName>
</protein>
<dbReference type="InterPro" id="IPR058533">
    <property type="entry name" value="Cation_efflux_TM"/>
</dbReference>
<keyword evidence="12" id="KW-1185">Reference proteome</keyword>
<dbReference type="Gene3D" id="1.20.1510.10">
    <property type="entry name" value="Cation efflux protein transmembrane domain"/>
    <property type="match status" value="1"/>
</dbReference>
<dbReference type="Pfam" id="PF01545">
    <property type="entry name" value="Cation_efflux"/>
    <property type="match status" value="1"/>
</dbReference>
<evidence type="ECO:0000313" key="12">
    <source>
        <dbReference type="Proteomes" id="UP000887572"/>
    </source>
</evidence>
<feature type="domain" description="Cation efflux protein transmembrane" evidence="10">
    <location>
        <begin position="71"/>
        <end position="288"/>
    </location>
</feature>
<keyword evidence="8 9" id="KW-0472">Membrane</keyword>
<evidence type="ECO:0000313" key="13">
    <source>
        <dbReference type="WBParaSite" id="Gr19_v10_g11315.t1"/>
    </source>
</evidence>
<keyword evidence="7" id="KW-0406">Ion transport</keyword>
<keyword evidence="4 9" id="KW-0812">Transmembrane</keyword>
<evidence type="ECO:0000259" key="11">
    <source>
        <dbReference type="Pfam" id="PF16916"/>
    </source>
</evidence>
<comment type="subcellular location">
    <subcellularLocation>
        <location evidence="1">Membrane</location>
        <topology evidence="1">Multi-pass membrane protein</topology>
    </subcellularLocation>
</comment>
<dbReference type="GO" id="GO:0010043">
    <property type="term" value="P:response to zinc ion"/>
    <property type="evidence" value="ECO:0007669"/>
    <property type="project" value="TreeGrafter"/>
</dbReference>
<dbReference type="Proteomes" id="UP000887572">
    <property type="component" value="Unplaced"/>
</dbReference>
<feature type="transmembrane region" description="Helical" evidence="9">
    <location>
        <begin position="266"/>
        <end position="287"/>
    </location>
</feature>
<dbReference type="InterPro" id="IPR027469">
    <property type="entry name" value="Cation_efflux_TMD_sf"/>
</dbReference>
<keyword evidence="3" id="KW-0813">Transport</keyword>
<feature type="domain" description="Cation efflux protein cytoplasmic" evidence="11">
    <location>
        <begin position="292"/>
        <end position="366"/>
    </location>
</feature>
<dbReference type="SUPFAM" id="SSF161111">
    <property type="entry name" value="Cation efflux protein transmembrane domain-like"/>
    <property type="match status" value="1"/>
</dbReference>
<dbReference type="InterPro" id="IPR050681">
    <property type="entry name" value="CDF/SLC30A"/>
</dbReference>
<evidence type="ECO:0000256" key="9">
    <source>
        <dbReference type="SAM" id="Phobius"/>
    </source>
</evidence>
<dbReference type="InterPro" id="IPR027470">
    <property type="entry name" value="Cation_efflux_CTD"/>
</dbReference>
<feature type="transmembrane region" description="Helical" evidence="9">
    <location>
        <begin position="69"/>
        <end position="92"/>
    </location>
</feature>
<dbReference type="InterPro" id="IPR002524">
    <property type="entry name" value="Cation_efflux"/>
</dbReference>
<evidence type="ECO:0000256" key="5">
    <source>
        <dbReference type="ARBA" id="ARBA00022906"/>
    </source>
</evidence>
<evidence type="ECO:0000256" key="2">
    <source>
        <dbReference type="ARBA" id="ARBA00008873"/>
    </source>
</evidence>
<evidence type="ECO:0000256" key="1">
    <source>
        <dbReference type="ARBA" id="ARBA00004141"/>
    </source>
</evidence>
<dbReference type="PANTHER" id="PTHR11562:SF84">
    <property type="entry name" value="LD05335P"/>
    <property type="match status" value="1"/>
</dbReference>
<evidence type="ECO:0000256" key="8">
    <source>
        <dbReference type="ARBA" id="ARBA00023136"/>
    </source>
</evidence>
<dbReference type="WBParaSite" id="Gr19_v10_g11315.t1">
    <property type="protein sequence ID" value="Gr19_v10_g11315.t1"/>
    <property type="gene ID" value="Gr19_v10_g11315"/>
</dbReference>
<evidence type="ECO:0000256" key="6">
    <source>
        <dbReference type="ARBA" id="ARBA00022989"/>
    </source>
</evidence>